<evidence type="ECO:0000256" key="7">
    <source>
        <dbReference type="SAM" id="Phobius"/>
    </source>
</evidence>
<evidence type="ECO:0000256" key="6">
    <source>
        <dbReference type="PROSITE-ProRule" id="PRU00433"/>
    </source>
</evidence>
<proteinExistence type="predicted"/>
<keyword evidence="9" id="KW-0575">Peroxidase</keyword>
<keyword evidence="2 6" id="KW-0349">Heme</keyword>
<evidence type="ECO:0000256" key="4">
    <source>
        <dbReference type="ARBA" id="ARBA00023002"/>
    </source>
</evidence>
<evidence type="ECO:0000256" key="2">
    <source>
        <dbReference type="ARBA" id="ARBA00022617"/>
    </source>
</evidence>
<dbReference type="Pfam" id="PF03150">
    <property type="entry name" value="CCP_MauG"/>
    <property type="match status" value="1"/>
</dbReference>
<dbReference type="SUPFAM" id="SSF46626">
    <property type="entry name" value="Cytochrome c"/>
    <property type="match status" value="1"/>
</dbReference>
<evidence type="ECO:0000313" key="9">
    <source>
        <dbReference type="EMBL" id="MDC2887877.1"/>
    </source>
</evidence>
<keyword evidence="7" id="KW-0812">Transmembrane</keyword>
<dbReference type="PANTHER" id="PTHR30600">
    <property type="entry name" value="CYTOCHROME C PEROXIDASE-RELATED"/>
    <property type="match status" value="1"/>
</dbReference>
<comment type="subcellular location">
    <subcellularLocation>
        <location evidence="1">Cell envelope</location>
    </subcellularLocation>
</comment>
<accession>A0ABT5F8L1</accession>
<name>A0ABT5F8L1_9GAMM</name>
<keyword evidence="4" id="KW-0560">Oxidoreductase</keyword>
<protein>
    <submittedName>
        <fullName evidence="9">Cytochrome-c peroxidase</fullName>
    </submittedName>
</protein>
<reference evidence="9 10" key="1">
    <citation type="submission" date="2023-01" db="EMBL/GenBank/DDBJ databases">
        <title>Psychrosphaera sp. nov., isolated from marine algae.</title>
        <authorList>
            <person name="Bayburt H."/>
            <person name="Choi B.J."/>
            <person name="Kim J.M."/>
            <person name="Choi D.G."/>
            <person name="Jeon C.O."/>
        </authorList>
    </citation>
    <scope>NUCLEOTIDE SEQUENCE [LARGE SCALE GENOMIC DNA]</scope>
    <source>
        <strain evidence="9 10">G1-22</strain>
    </source>
</reference>
<dbReference type="GO" id="GO:0004601">
    <property type="term" value="F:peroxidase activity"/>
    <property type="evidence" value="ECO:0007669"/>
    <property type="project" value="UniProtKB-KW"/>
</dbReference>
<dbReference type="RefSeq" id="WP_272179649.1">
    <property type="nucleotide sequence ID" value="NZ_JAQOMS010000002.1"/>
</dbReference>
<organism evidence="9 10">
    <name type="scientific">Psychrosphaera algicola</name>
    <dbReference type="NCBI Taxonomy" id="3023714"/>
    <lineage>
        <taxon>Bacteria</taxon>
        <taxon>Pseudomonadati</taxon>
        <taxon>Pseudomonadota</taxon>
        <taxon>Gammaproteobacteria</taxon>
        <taxon>Alteromonadales</taxon>
        <taxon>Pseudoalteromonadaceae</taxon>
        <taxon>Psychrosphaera</taxon>
    </lineage>
</organism>
<evidence type="ECO:0000256" key="5">
    <source>
        <dbReference type="ARBA" id="ARBA00023004"/>
    </source>
</evidence>
<keyword evidence="5 6" id="KW-0408">Iron</keyword>
<evidence type="ECO:0000313" key="10">
    <source>
        <dbReference type="Proteomes" id="UP001528411"/>
    </source>
</evidence>
<dbReference type="Proteomes" id="UP001528411">
    <property type="component" value="Unassembled WGS sequence"/>
</dbReference>
<dbReference type="PROSITE" id="PS51007">
    <property type="entry name" value="CYTC"/>
    <property type="match status" value="1"/>
</dbReference>
<keyword evidence="10" id="KW-1185">Reference proteome</keyword>
<sequence length="151" mass="16949">MDKKYYVALICAVLVCLIVPLLKLFDGEHLKLKEEFTQTRYNFQKVYGAIQPIPTIIEINKEWVSLGKAVFHSPLLSKDNTVSCASCHLIDYGGDDGFPVSTGIKNRKGSRNSPTVLNAVFNFKQFWDGRANTLEEQMLGPIHNPIEMGTT</sequence>
<dbReference type="InterPro" id="IPR004852">
    <property type="entry name" value="Di-haem_cyt_c_peroxidsae"/>
</dbReference>
<keyword evidence="3 6" id="KW-0479">Metal-binding</keyword>
<evidence type="ECO:0000259" key="8">
    <source>
        <dbReference type="PROSITE" id="PS51007"/>
    </source>
</evidence>
<dbReference type="PANTHER" id="PTHR30600:SF7">
    <property type="entry name" value="CYTOCHROME C PEROXIDASE-RELATED"/>
    <property type="match status" value="1"/>
</dbReference>
<dbReference type="EMBL" id="JAQOMS010000002">
    <property type="protein sequence ID" value="MDC2887877.1"/>
    <property type="molecule type" value="Genomic_DNA"/>
</dbReference>
<dbReference type="InterPro" id="IPR051395">
    <property type="entry name" value="Cytochrome_c_Peroxidase/MauG"/>
</dbReference>
<keyword evidence="7" id="KW-1133">Transmembrane helix</keyword>
<dbReference type="Gene3D" id="1.10.760.10">
    <property type="entry name" value="Cytochrome c-like domain"/>
    <property type="match status" value="1"/>
</dbReference>
<gene>
    <name evidence="9" type="ORF">PN838_02280</name>
</gene>
<evidence type="ECO:0000256" key="1">
    <source>
        <dbReference type="ARBA" id="ARBA00004196"/>
    </source>
</evidence>
<evidence type="ECO:0000256" key="3">
    <source>
        <dbReference type="ARBA" id="ARBA00022723"/>
    </source>
</evidence>
<keyword evidence="7" id="KW-0472">Membrane</keyword>
<dbReference type="InterPro" id="IPR009056">
    <property type="entry name" value="Cyt_c-like_dom"/>
</dbReference>
<dbReference type="InterPro" id="IPR036909">
    <property type="entry name" value="Cyt_c-like_dom_sf"/>
</dbReference>
<feature type="domain" description="Cytochrome c" evidence="8">
    <location>
        <begin position="62"/>
        <end position="151"/>
    </location>
</feature>
<feature type="transmembrane region" description="Helical" evidence="7">
    <location>
        <begin position="6"/>
        <end position="25"/>
    </location>
</feature>
<comment type="caution">
    <text evidence="9">The sequence shown here is derived from an EMBL/GenBank/DDBJ whole genome shotgun (WGS) entry which is preliminary data.</text>
</comment>